<keyword evidence="6" id="KW-0547">Nucleotide-binding</keyword>
<dbReference type="Proteomes" id="UP000789595">
    <property type="component" value="Unassembled WGS sequence"/>
</dbReference>
<dbReference type="PANTHER" id="PTHR43450:SF1">
    <property type="entry name" value="ASPARTATE--TRNA LIGASE, CYTOPLASMIC"/>
    <property type="match status" value="1"/>
</dbReference>
<evidence type="ECO:0000256" key="6">
    <source>
        <dbReference type="ARBA" id="ARBA00022741"/>
    </source>
</evidence>
<evidence type="ECO:0000256" key="8">
    <source>
        <dbReference type="ARBA" id="ARBA00022917"/>
    </source>
</evidence>
<evidence type="ECO:0000256" key="10">
    <source>
        <dbReference type="ARBA" id="ARBA00047904"/>
    </source>
</evidence>
<evidence type="ECO:0000256" key="1">
    <source>
        <dbReference type="ARBA" id="ARBA00004496"/>
    </source>
</evidence>
<reference evidence="13" key="1">
    <citation type="submission" date="2021-11" db="EMBL/GenBank/DDBJ databases">
        <authorList>
            <consortium name="Genoscope - CEA"/>
            <person name="William W."/>
        </authorList>
    </citation>
    <scope>NUCLEOTIDE SEQUENCE</scope>
</reference>
<sequence>MRQSMALLIALAARPARALIPRLHHIPRAAVARHMSDAPVNLVVDPETGEEMSKSALKKLQKQRKIDAKKAAKKQKAAEAAPAVVEDKGPPLVAAQLPFSIEAPIDDQPRFGDMDVCRSQASSSDKPSTIKALQAGEEAWVRCRVANVRSTGRAVFLVLRSLDDAAETLQACYFKDKADPRSNEALKFLERLTCESIVDCRGSVAEATVETCSRGDVELQLNSCKVVTRAPATLPFLVEDASRSEAEIEASQSTDRPFASVSQEARLDHRWLELRTPASAATLKLQAAVCRLYRNAMDSRGFVEIHSPKLIAGESESGAGVFTTDYFGETACLAQSPQLYKQLAVAGDLGGVYEVGPVFRAENSNTRRHLCEFTGLDFEVPIVSHYSEAISIGHGVFKAIFEGLEEECSDLLTSVRAQFPSSKPVISDEPVVLHFDDALQLLRDNGCAPEGGDDLSGADELRLGELVKEKHGVDFFVVDRYPSSIRPFYTMLDPSDSSRSNSYDFFLRGQEICSGAQRVHDPSLLRDQLRAPAASLSLSDAIDARVRVRAPTHASLRRREGFGPRRRGPLGLSQIIHAGLRARRAAARGLRLRAGARRLPLFGVGQH</sequence>
<gene>
    <name evidence="13" type="ORF">PECAL_5P21560</name>
</gene>
<protein>
    <recommendedName>
        <fullName evidence="3">aspartate--tRNA ligase</fullName>
        <ecNumber evidence="3">6.1.1.12</ecNumber>
    </recommendedName>
</protein>
<feature type="chain" id="PRO_5035224591" description="aspartate--tRNA ligase" evidence="11">
    <location>
        <begin position="19"/>
        <end position="607"/>
    </location>
</feature>
<dbReference type="GO" id="GO:0005829">
    <property type="term" value="C:cytosol"/>
    <property type="evidence" value="ECO:0007669"/>
    <property type="project" value="TreeGrafter"/>
</dbReference>
<dbReference type="GO" id="GO:0004815">
    <property type="term" value="F:aspartate-tRNA ligase activity"/>
    <property type="evidence" value="ECO:0007669"/>
    <property type="project" value="UniProtKB-EC"/>
</dbReference>
<comment type="caution">
    <text evidence="13">The sequence shown here is derived from an EMBL/GenBank/DDBJ whole genome shotgun (WGS) entry which is preliminary data.</text>
</comment>
<evidence type="ECO:0000313" key="13">
    <source>
        <dbReference type="EMBL" id="CAH0377618.1"/>
    </source>
</evidence>
<dbReference type="Gene3D" id="2.40.50.140">
    <property type="entry name" value="Nucleic acid-binding proteins"/>
    <property type="match status" value="1"/>
</dbReference>
<dbReference type="InterPro" id="IPR006195">
    <property type="entry name" value="aa-tRNA-synth_II"/>
</dbReference>
<dbReference type="PANTHER" id="PTHR43450">
    <property type="entry name" value="ASPARTYL-TRNA SYNTHETASE"/>
    <property type="match status" value="1"/>
</dbReference>
<name>A0A8J2SW42_9STRA</name>
<dbReference type="InterPro" id="IPR002312">
    <property type="entry name" value="Asp/Asn-tRNA-synth_IIb"/>
</dbReference>
<evidence type="ECO:0000313" key="14">
    <source>
        <dbReference type="Proteomes" id="UP000789595"/>
    </source>
</evidence>
<evidence type="ECO:0000256" key="3">
    <source>
        <dbReference type="ARBA" id="ARBA00012841"/>
    </source>
</evidence>
<dbReference type="EMBL" id="CAKKNE010000005">
    <property type="protein sequence ID" value="CAH0377618.1"/>
    <property type="molecule type" value="Genomic_DNA"/>
</dbReference>
<proteinExistence type="inferred from homology"/>
<dbReference type="GO" id="GO:0017101">
    <property type="term" value="C:aminoacyl-tRNA synthetase multienzyme complex"/>
    <property type="evidence" value="ECO:0007669"/>
    <property type="project" value="TreeGrafter"/>
</dbReference>
<dbReference type="InterPro" id="IPR045864">
    <property type="entry name" value="aa-tRNA-synth_II/BPL/LPL"/>
</dbReference>
<dbReference type="Gene3D" id="3.30.930.10">
    <property type="entry name" value="Bira Bifunctional Protein, Domain 2"/>
    <property type="match status" value="1"/>
</dbReference>
<organism evidence="13 14">
    <name type="scientific">Pelagomonas calceolata</name>
    <dbReference type="NCBI Taxonomy" id="35677"/>
    <lineage>
        <taxon>Eukaryota</taxon>
        <taxon>Sar</taxon>
        <taxon>Stramenopiles</taxon>
        <taxon>Ochrophyta</taxon>
        <taxon>Pelagophyceae</taxon>
        <taxon>Pelagomonadales</taxon>
        <taxon>Pelagomonadaceae</taxon>
        <taxon>Pelagomonas</taxon>
    </lineage>
</organism>
<dbReference type="AlphaFoldDB" id="A0A8J2SW42"/>
<comment type="catalytic activity">
    <reaction evidence="10">
        <text>tRNA(Asp) + L-aspartate + ATP = L-aspartyl-tRNA(Asp) + AMP + diphosphate</text>
        <dbReference type="Rhea" id="RHEA:19649"/>
        <dbReference type="Rhea" id="RHEA-COMP:9660"/>
        <dbReference type="Rhea" id="RHEA-COMP:9678"/>
        <dbReference type="ChEBI" id="CHEBI:29991"/>
        <dbReference type="ChEBI" id="CHEBI:30616"/>
        <dbReference type="ChEBI" id="CHEBI:33019"/>
        <dbReference type="ChEBI" id="CHEBI:78442"/>
        <dbReference type="ChEBI" id="CHEBI:78516"/>
        <dbReference type="ChEBI" id="CHEBI:456215"/>
        <dbReference type="EC" id="6.1.1.12"/>
    </reaction>
</comment>
<dbReference type="OrthoDB" id="372395at2759"/>
<dbReference type="SUPFAM" id="SSF55681">
    <property type="entry name" value="Class II aaRS and biotin synthetases"/>
    <property type="match status" value="1"/>
</dbReference>
<evidence type="ECO:0000256" key="5">
    <source>
        <dbReference type="ARBA" id="ARBA00022598"/>
    </source>
</evidence>
<dbReference type="EC" id="6.1.1.12" evidence="3"/>
<keyword evidence="8" id="KW-0648">Protein biosynthesis</keyword>
<feature type="signal peptide" evidence="11">
    <location>
        <begin position="1"/>
        <end position="18"/>
    </location>
</feature>
<accession>A0A8J2SW42</accession>
<evidence type="ECO:0000256" key="2">
    <source>
        <dbReference type="ARBA" id="ARBA00005312"/>
    </source>
</evidence>
<evidence type="ECO:0000259" key="12">
    <source>
        <dbReference type="PROSITE" id="PS50862"/>
    </source>
</evidence>
<keyword evidence="7" id="KW-0067">ATP-binding</keyword>
<evidence type="ECO:0000256" key="11">
    <source>
        <dbReference type="SAM" id="SignalP"/>
    </source>
</evidence>
<dbReference type="GO" id="GO:0005524">
    <property type="term" value="F:ATP binding"/>
    <property type="evidence" value="ECO:0007669"/>
    <property type="project" value="UniProtKB-KW"/>
</dbReference>
<comment type="similarity">
    <text evidence="2">Belongs to the class-II aminoacyl-tRNA synthetase family. Type 2 subfamily.</text>
</comment>
<keyword evidence="11" id="KW-0732">Signal</keyword>
<feature type="domain" description="Aminoacyl-transfer RNA synthetases class-II family profile" evidence="12">
    <location>
        <begin position="283"/>
        <end position="600"/>
    </location>
</feature>
<evidence type="ECO:0000256" key="4">
    <source>
        <dbReference type="ARBA" id="ARBA00022490"/>
    </source>
</evidence>
<dbReference type="GO" id="GO:0006422">
    <property type="term" value="P:aspartyl-tRNA aminoacylation"/>
    <property type="evidence" value="ECO:0007669"/>
    <property type="project" value="InterPro"/>
</dbReference>
<dbReference type="SUPFAM" id="SSF50249">
    <property type="entry name" value="Nucleic acid-binding proteins"/>
    <property type="match status" value="1"/>
</dbReference>
<dbReference type="InterPro" id="IPR012340">
    <property type="entry name" value="NA-bd_OB-fold"/>
</dbReference>
<dbReference type="Pfam" id="PF00152">
    <property type="entry name" value="tRNA-synt_2"/>
    <property type="match status" value="1"/>
</dbReference>
<keyword evidence="14" id="KW-1185">Reference proteome</keyword>
<keyword evidence="5" id="KW-0436">Ligase</keyword>
<comment type="subcellular location">
    <subcellularLocation>
        <location evidence="1">Cytoplasm</location>
    </subcellularLocation>
</comment>
<dbReference type="PRINTS" id="PR01042">
    <property type="entry name" value="TRNASYNTHASP"/>
</dbReference>
<dbReference type="PROSITE" id="PS50862">
    <property type="entry name" value="AA_TRNA_LIGASE_II"/>
    <property type="match status" value="1"/>
</dbReference>
<keyword evidence="4" id="KW-0963">Cytoplasm</keyword>
<dbReference type="InterPro" id="IPR004364">
    <property type="entry name" value="Aa-tRNA-synt_II"/>
</dbReference>
<dbReference type="GO" id="GO:0003723">
    <property type="term" value="F:RNA binding"/>
    <property type="evidence" value="ECO:0007669"/>
    <property type="project" value="TreeGrafter"/>
</dbReference>
<evidence type="ECO:0000256" key="9">
    <source>
        <dbReference type="ARBA" id="ARBA00023146"/>
    </source>
</evidence>
<evidence type="ECO:0000256" key="7">
    <source>
        <dbReference type="ARBA" id="ARBA00022840"/>
    </source>
</evidence>
<keyword evidence="9" id="KW-0030">Aminoacyl-tRNA synthetase</keyword>
<dbReference type="InterPro" id="IPR004523">
    <property type="entry name" value="Asp-tRNA_synthase_2"/>
</dbReference>